<name>A0ABP3WIZ0_9GAMM</name>
<organism evidence="1 2">
    <name type="scientific">Colwellia asteriadis</name>
    <dbReference type="NCBI Taxonomy" id="517723"/>
    <lineage>
        <taxon>Bacteria</taxon>
        <taxon>Pseudomonadati</taxon>
        <taxon>Pseudomonadota</taxon>
        <taxon>Gammaproteobacteria</taxon>
        <taxon>Alteromonadales</taxon>
        <taxon>Colwelliaceae</taxon>
        <taxon>Colwellia</taxon>
    </lineage>
</organism>
<accession>A0ABP3WIZ0</accession>
<comment type="caution">
    <text evidence="1">The sequence shown here is derived from an EMBL/GenBank/DDBJ whole genome shotgun (WGS) entry which is preliminary data.</text>
</comment>
<protein>
    <submittedName>
        <fullName evidence="1">Uncharacterized protein</fullName>
    </submittedName>
</protein>
<reference evidence="2" key="1">
    <citation type="journal article" date="2019" name="Int. J. Syst. Evol. Microbiol.">
        <title>The Global Catalogue of Microorganisms (GCM) 10K type strain sequencing project: providing services to taxonomists for standard genome sequencing and annotation.</title>
        <authorList>
            <consortium name="The Broad Institute Genomics Platform"/>
            <consortium name="The Broad Institute Genome Sequencing Center for Infectious Disease"/>
            <person name="Wu L."/>
            <person name="Ma J."/>
        </authorList>
    </citation>
    <scope>NUCLEOTIDE SEQUENCE [LARGE SCALE GENOMIC DNA]</scope>
    <source>
        <strain evidence="2">JCM 15608</strain>
    </source>
</reference>
<proteinExistence type="predicted"/>
<evidence type="ECO:0000313" key="1">
    <source>
        <dbReference type="EMBL" id="GAA0820755.1"/>
    </source>
</evidence>
<evidence type="ECO:0000313" key="2">
    <source>
        <dbReference type="Proteomes" id="UP001500021"/>
    </source>
</evidence>
<dbReference type="Proteomes" id="UP001500021">
    <property type="component" value="Unassembled WGS sequence"/>
</dbReference>
<sequence>MELNENTILLLNSNVIPLSCFYTLRCERIFLPKIQYVVFKLNKIKNLAILLNKSKIKLN</sequence>
<keyword evidence="2" id="KW-1185">Reference proteome</keyword>
<dbReference type="EMBL" id="BAAAFA010000009">
    <property type="protein sequence ID" value="GAA0820755.1"/>
    <property type="molecule type" value="Genomic_DNA"/>
</dbReference>
<gene>
    <name evidence="1" type="ORF">GCM10009111_26710</name>
</gene>